<comment type="caution">
    <text evidence="1">The sequence shown here is derived from an EMBL/GenBank/DDBJ whole genome shotgun (WGS) entry which is preliminary data.</text>
</comment>
<accession>A0A7C3PE40</accession>
<name>A0A7C3PE40_9CYAN</name>
<dbReference type="EMBL" id="DSRU01000129">
    <property type="protein sequence ID" value="HFM97953.1"/>
    <property type="molecule type" value="Genomic_DNA"/>
</dbReference>
<sequence length="202" mass="22018">MLSKIVRPMVQTQLRLLANSQATRPTLVTTVAQWLGFLGVRAQVTHLDSSAGKIHIALTVDKPEACDEHDWQQIVKNLAAADGEAHHHLTIADFSPQQQSRMQRLLAYLLQVGNPGKKPSWDEVYPQLQHLGLDETMLLGVRSALKVPQDLDALIGDLDAEVAAIALPKAVSIAMMDHKVNRSEDLALTSLLNAIKASSAAE</sequence>
<reference evidence="1" key="1">
    <citation type="journal article" date="2020" name="mSystems">
        <title>Genome- and Community-Level Interaction Insights into Carbon Utilization and Element Cycling Functions of Hydrothermarchaeota in Hydrothermal Sediment.</title>
        <authorList>
            <person name="Zhou Z."/>
            <person name="Liu Y."/>
            <person name="Xu W."/>
            <person name="Pan J."/>
            <person name="Luo Z.H."/>
            <person name="Li M."/>
        </authorList>
    </citation>
    <scope>NUCLEOTIDE SEQUENCE [LARGE SCALE GENOMIC DNA]</scope>
    <source>
        <strain evidence="1">SpSt-418</strain>
    </source>
</reference>
<proteinExistence type="predicted"/>
<protein>
    <submittedName>
        <fullName evidence="1">Uncharacterized protein</fullName>
    </submittedName>
</protein>
<evidence type="ECO:0000313" key="1">
    <source>
        <dbReference type="EMBL" id="HFM97953.1"/>
    </source>
</evidence>
<dbReference type="AlphaFoldDB" id="A0A7C3PE40"/>
<organism evidence="1">
    <name type="scientific">Oscillatoriales cyanobacterium SpSt-418</name>
    <dbReference type="NCBI Taxonomy" id="2282169"/>
    <lineage>
        <taxon>Bacteria</taxon>
        <taxon>Bacillati</taxon>
        <taxon>Cyanobacteriota</taxon>
        <taxon>Cyanophyceae</taxon>
        <taxon>Oscillatoriophycideae</taxon>
        <taxon>Oscillatoriales</taxon>
    </lineage>
</organism>
<gene>
    <name evidence="1" type="ORF">ENR64_09340</name>
</gene>